<dbReference type="Gene3D" id="1.50.10.10">
    <property type="match status" value="1"/>
</dbReference>
<comment type="caution">
    <text evidence="4">The sequence shown here is derived from an EMBL/GenBank/DDBJ whole genome shotgun (WGS) entry which is preliminary data.</text>
</comment>
<sequence>SDEFYWAASELYITTGDSKYLKALKASPHYLETPKGNIEADGEMFWGYTAPLATISLAVVPNGLGDDQIKVARKNLIATSDNFVGQINNEGYHIPYTVEEYPWGS</sequence>
<dbReference type="Pfam" id="PF00759">
    <property type="entry name" value="Glyco_hydro_9"/>
    <property type="match status" value="1"/>
</dbReference>
<keyword evidence="2" id="KW-0624">Polysaccharide degradation</keyword>
<evidence type="ECO:0000256" key="2">
    <source>
        <dbReference type="ARBA" id="ARBA00023326"/>
    </source>
</evidence>
<gene>
    <name evidence="4" type="ORF">EAY46_22400</name>
</gene>
<dbReference type="InterPro" id="IPR008928">
    <property type="entry name" value="6-hairpin_glycosidase_sf"/>
</dbReference>
<name>A0ABR9ZBW0_VIBAN</name>
<proteinExistence type="predicted"/>
<dbReference type="Proteomes" id="UP000726136">
    <property type="component" value="Unassembled WGS sequence"/>
</dbReference>
<dbReference type="RefSeq" id="WP_194664406.1">
    <property type="nucleotide sequence ID" value="NZ_RDPI01000304.1"/>
</dbReference>
<reference evidence="4 5" key="1">
    <citation type="journal article" date="2021" name="PeerJ">
        <title>Analysis of 44 Vibrio anguillarum genomes reveals high genetic diversity.</title>
        <authorList>
            <person name="Hansen M.J."/>
            <person name="Dalsgaard I."/>
        </authorList>
    </citation>
    <scope>NUCLEOTIDE SEQUENCE [LARGE SCALE GENOMIC DNA]</scope>
    <source>
        <strain evidence="4 5">040915-1/1B</strain>
    </source>
</reference>
<dbReference type="EMBL" id="RDPI01000304">
    <property type="protein sequence ID" value="MBF4375747.1"/>
    <property type="molecule type" value="Genomic_DNA"/>
</dbReference>
<organism evidence="4 5">
    <name type="scientific">Vibrio anguillarum</name>
    <name type="common">Listonella anguillarum</name>
    <dbReference type="NCBI Taxonomy" id="55601"/>
    <lineage>
        <taxon>Bacteria</taxon>
        <taxon>Pseudomonadati</taxon>
        <taxon>Pseudomonadota</taxon>
        <taxon>Gammaproteobacteria</taxon>
        <taxon>Vibrionales</taxon>
        <taxon>Vibrionaceae</taxon>
        <taxon>Vibrio</taxon>
    </lineage>
</organism>
<dbReference type="InterPro" id="IPR001701">
    <property type="entry name" value="Glyco_hydro_9"/>
</dbReference>
<evidence type="ECO:0000313" key="5">
    <source>
        <dbReference type="Proteomes" id="UP000726136"/>
    </source>
</evidence>
<feature type="non-terminal residue" evidence="4">
    <location>
        <position position="105"/>
    </location>
</feature>
<evidence type="ECO:0000256" key="1">
    <source>
        <dbReference type="ARBA" id="ARBA00023277"/>
    </source>
</evidence>
<keyword evidence="5" id="KW-1185">Reference proteome</keyword>
<feature type="domain" description="Glycoside hydrolase family 9" evidence="3">
    <location>
        <begin position="1"/>
        <end position="103"/>
    </location>
</feature>
<accession>A0ABR9ZBW0</accession>
<keyword evidence="1" id="KW-0119">Carbohydrate metabolism</keyword>
<feature type="non-terminal residue" evidence="4">
    <location>
        <position position="1"/>
    </location>
</feature>
<protein>
    <submittedName>
        <fullName evidence="4">Glycosyl hydrolase</fullName>
    </submittedName>
</protein>
<dbReference type="GO" id="GO:0016787">
    <property type="term" value="F:hydrolase activity"/>
    <property type="evidence" value="ECO:0007669"/>
    <property type="project" value="UniProtKB-KW"/>
</dbReference>
<evidence type="ECO:0000313" key="4">
    <source>
        <dbReference type="EMBL" id="MBF4375747.1"/>
    </source>
</evidence>
<keyword evidence="4" id="KW-0378">Hydrolase</keyword>
<evidence type="ECO:0000259" key="3">
    <source>
        <dbReference type="Pfam" id="PF00759"/>
    </source>
</evidence>
<dbReference type="SUPFAM" id="SSF48208">
    <property type="entry name" value="Six-hairpin glycosidases"/>
    <property type="match status" value="1"/>
</dbReference>
<dbReference type="InterPro" id="IPR012341">
    <property type="entry name" value="6hp_glycosidase-like_sf"/>
</dbReference>